<feature type="compositionally biased region" description="Polar residues" evidence="1">
    <location>
        <begin position="143"/>
        <end position="152"/>
    </location>
</feature>
<evidence type="ECO:0000256" key="2">
    <source>
        <dbReference type="SAM" id="Phobius"/>
    </source>
</evidence>
<proteinExistence type="predicted"/>
<evidence type="ECO:0000313" key="4">
    <source>
        <dbReference type="Proteomes" id="UP001449178"/>
    </source>
</evidence>
<evidence type="ECO:0000313" key="3">
    <source>
        <dbReference type="EMBL" id="WZW88260.1"/>
    </source>
</evidence>
<gene>
    <name evidence="3" type="ORF">WMO13_02450</name>
</gene>
<dbReference type="Proteomes" id="UP001449178">
    <property type="component" value="Chromosome"/>
</dbReference>
<accession>A0ABZ3C0E8</accession>
<dbReference type="RefSeq" id="WP_026878604.1">
    <property type="nucleotide sequence ID" value="NZ_AZOD01000010.1"/>
</dbReference>
<evidence type="ECO:0000256" key="1">
    <source>
        <dbReference type="SAM" id="MobiDB-lite"/>
    </source>
</evidence>
<keyword evidence="2" id="KW-0812">Transmembrane</keyword>
<feature type="compositionally biased region" description="Low complexity" evidence="1">
    <location>
        <begin position="9"/>
        <end position="20"/>
    </location>
</feature>
<dbReference type="EMBL" id="CP150637">
    <property type="protein sequence ID" value="WZW88260.1"/>
    <property type="molecule type" value="Genomic_DNA"/>
</dbReference>
<keyword evidence="2" id="KW-0472">Membrane</keyword>
<feature type="transmembrane region" description="Helical" evidence="2">
    <location>
        <begin position="55"/>
        <end position="79"/>
    </location>
</feature>
<keyword evidence="2" id="KW-1133">Transmembrane helix</keyword>
<feature type="region of interest" description="Disordered" evidence="1">
    <location>
        <begin position="95"/>
        <end position="173"/>
    </location>
</feature>
<evidence type="ECO:0008006" key="5">
    <source>
        <dbReference type="Google" id="ProtNLM"/>
    </source>
</evidence>
<reference evidence="3 4" key="1">
    <citation type="submission" date="2024-03" db="EMBL/GenBank/DDBJ databases">
        <title>Complete Genome Sequence and Annotation of Ignatzschineria larvae DSM 13226.</title>
        <authorList>
            <person name="Cantrell E."/>
            <person name="Burcham Z.M."/>
        </authorList>
    </citation>
    <scope>NUCLEOTIDE SEQUENCE [LARGE SCALE GENOMIC DNA]</scope>
    <source>
        <strain evidence="3 4">DSM 13226</strain>
    </source>
</reference>
<protein>
    <recommendedName>
        <fullName evidence="5">2TM domain-containing protein</fullName>
    </recommendedName>
</protein>
<feature type="region of interest" description="Disordered" evidence="1">
    <location>
        <begin position="1"/>
        <end position="32"/>
    </location>
</feature>
<feature type="compositionally biased region" description="Acidic residues" evidence="1">
    <location>
        <begin position="112"/>
        <end position="121"/>
    </location>
</feature>
<keyword evidence="4" id="KW-1185">Reference proteome</keyword>
<feature type="compositionally biased region" description="Basic and acidic residues" evidence="1">
    <location>
        <begin position="158"/>
        <end position="173"/>
    </location>
</feature>
<feature type="compositionally biased region" description="Basic and acidic residues" evidence="1">
    <location>
        <begin position="21"/>
        <end position="32"/>
    </location>
</feature>
<organism evidence="3 4">
    <name type="scientific">Ignatzschineria larvae DSM 13226</name>
    <dbReference type="NCBI Taxonomy" id="1111732"/>
    <lineage>
        <taxon>Bacteria</taxon>
        <taxon>Pseudomonadati</taxon>
        <taxon>Pseudomonadota</taxon>
        <taxon>Gammaproteobacteria</taxon>
        <taxon>Cardiobacteriales</taxon>
        <taxon>Ignatzschineriaceae</taxon>
        <taxon>Ignatzschineria</taxon>
    </lineage>
</organism>
<sequence length="173" mass="20098">MAEQNNRQTSTSTSTSNPKSTTEKGQDRQEKIASGLRDVRKMNYSRMVMSGLGNLVILLICFWIHWGLGLAFAVFWLFVMPYLDMRRLRKYEAEHPPVLPSSKDFDDSPLFPEDDQNNEQDDQWKSWDDWDAWQGTEADSKRSQSMQSQVKQGQLKADQSKNDQSTKREIDSR</sequence>
<name>A0ABZ3C0E8_9GAMM</name>